<keyword evidence="3 4" id="KW-0328">Glycosyltransferase</keyword>
<evidence type="ECO:0000256" key="6">
    <source>
        <dbReference type="SAM" id="MobiDB-lite"/>
    </source>
</evidence>
<evidence type="ECO:0000313" key="8">
    <source>
        <dbReference type="Proteomes" id="UP001140206"/>
    </source>
</evidence>
<dbReference type="Proteomes" id="UP001140206">
    <property type="component" value="Chromosome 1"/>
</dbReference>
<organism evidence="7 8">
    <name type="scientific">Rhynchospora pubera</name>
    <dbReference type="NCBI Taxonomy" id="906938"/>
    <lineage>
        <taxon>Eukaryota</taxon>
        <taxon>Viridiplantae</taxon>
        <taxon>Streptophyta</taxon>
        <taxon>Embryophyta</taxon>
        <taxon>Tracheophyta</taxon>
        <taxon>Spermatophyta</taxon>
        <taxon>Magnoliopsida</taxon>
        <taxon>Liliopsida</taxon>
        <taxon>Poales</taxon>
        <taxon>Cyperaceae</taxon>
        <taxon>Cyperoideae</taxon>
        <taxon>Rhynchosporeae</taxon>
        <taxon>Rhynchospora</taxon>
    </lineage>
</organism>
<dbReference type="InterPro" id="IPR029044">
    <property type="entry name" value="Nucleotide-diphossugar_trans"/>
</dbReference>
<keyword evidence="4" id="KW-0472">Membrane</keyword>
<dbReference type="InterPro" id="IPR002495">
    <property type="entry name" value="Glyco_trans_8"/>
</dbReference>
<dbReference type="InterPro" id="IPR029993">
    <property type="entry name" value="GAUT"/>
</dbReference>
<keyword evidence="8" id="KW-1185">Reference proteome</keyword>
<name>A0AAV8HTB8_9POAL</name>
<gene>
    <name evidence="7" type="ORF">LUZ62_032355</name>
</gene>
<dbReference type="AlphaFoldDB" id="A0AAV8HTB8"/>
<dbReference type="Pfam" id="PF01501">
    <property type="entry name" value="Glyco_transf_8"/>
    <property type="match status" value="1"/>
</dbReference>
<proteinExistence type="inferred from homology"/>
<reference evidence="7" key="1">
    <citation type="submission" date="2022-08" db="EMBL/GenBank/DDBJ databases">
        <authorList>
            <person name="Marques A."/>
        </authorList>
    </citation>
    <scope>NUCLEOTIDE SEQUENCE</scope>
    <source>
        <strain evidence="7">RhyPub2mFocal</strain>
        <tissue evidence="7">Leaves</tissue>
    </source>
</reference>
<dbReference type="GO" id="GO:0047262">
    <property type="term" value="F:polygalacturonate 4-alpha-galacturonosyltransferase activity"/>
    <property type="evidence" value="ECO:0007669"/>
    <property type="project" value="InterPro"/>
</dbReference>
<dbReference type="PANTHER" id="PTHR32116">
    <property type="entry name" value="GALACTURONOSYLTRANSFERASE 4-RELATED"/>
    <property type="match status" value="1"/>
</dbReference>
<comment type="pathway">
    <text evidence="1 4">Glycan metabolism; pectin biosynthesis.</text>
</comment>
<sequence>MKTPHGAASISPSKWRWRWFFAAAFVALIFFSLLVPLFVLLGLHNIFPYGHLMQNRVSQSETNLGLSGSTTIGSWETNGSQAESNNSRIGSPVKKFAATFVEEEKGNLTSQFNETSKITSSSAEDDNNTTYQRPSSKVHTIINSEERLYLNKTETDINETGNYQKNMLSGGQNVKSCQLKFGSYCTWYEENKQKMKDSTVKRIKDQLFVARAYYPTIVKLNETSKLALEMRQRIQEYEQMLNKVISDLDLPNFVAEMIEKMDETIAKAKSCDVNCHNVDKKLQQLLDMTEDEAHFHMKQSAYLYQLNVQTLLKSYHCLALRLTVRYFNSLSEDLAVLHADKLEDPNLRHYVLFSRNIISTAVTVNSTVMNSEDPDNMVFHLITDRQNFYAFKSWFSSQSYKGASFQIFNIEDSQFKNKYSNLSTQNLSPSEEFRISFSRTDQEAQVERTEYLSVFGHSHFSLPDLLENIPKVVVLDDDVVVQKDLSSLWNFDLGGKVIGAVQCCGVRLGQIKNYIGEFRYDSDSCAWMSGLNIVDLEKWRELDISSMYSRLLQRFEGMNEESWRIGTLRASLLAFHDLVQPLQTEWIQSGLGHDYKLAHGRIRKALALHFDGSMKPWLHLGILRYKKYWRKYFPRDDPFMAECNINP</sequence>
<keyword evidence="4" id="KW-0333">Golgi apparatus</keyword>
<evidence type="ECO:0000256" key="4">
    <source>
        <dbReference type="RuleBase" id="RU362027"/>
    </source>
</evidence>
<dbReference type="GO" id="GO:0000139">
    <property type="term" value="C:Golgi membrane"/>
    <property type="evidence" value="ECO:0007669"/>
    <property type="project" value="UniProtKB-SubCell"/>
</dbReference>
<comment type="similarity">
    <text evidence="2 4">Belongs to the glycosyltransferase 8 family.</text>
</comment>
<feature type="region of interest" description="Disordered" evidence="6">
    <location>
        <begin position="111"/>
        <end position="136"/>
    </location>
</feature>
<keyword evidence="4" id="KW-0812">Transmembrane</keyword>
<evidence type="ECO:0000256" key="5">
    <source>
        <dbReference type="SAM" id="Coils"/>
    </source>
</evidence>
<evidence type="ECO:0000256" key="2">
    <source>
        <dbReference type="ARBA" id="ARBA00006351"/>
    </source>
</evidence>
<dbReference type="Pfam" id="PF25557">
    <property type="entry name" value="GAUT_1"/>
    <property type="match status" value="1"/>
</dbReference>
<accession>A0AAV8HTB8</accession>
<dbReference type="GO" id="GO:0071555">
    <property type="term" value="P:cell wall organization"/>
    <property type="evidence" value="ECO:0007669"/>
    <property type="project" value="UniProtKB-KW"/>
</dbReference>
<keyword evidence="5" id="KW-0175">Coiled coil</keyword>
<keyword evidence="4" id="KW-0961">Cell wall biogenesis/degradation</keyword>
<keyword evidence="4" id="KW-1133">Transmembrane helix</keyword>
<dbReference type="EC" id="2.4.1.-" evidence="4"/>
<evidence type="ECO:0000313" key="7">
    <source>
        <dbReference type="EMBL" id="KAJ4819789.1"/>
    </source>
</evidence>
<dbReference type="EMBL" id="JAMFTS010000001">
    <property type="protein sequence ID" value="KAJ4819789.1"/>
    <property type="molecule type" value="Genomic_DNA"/>
</dbReference>
<comment type="subcellular location">
    <subcellularLocation>
        <location evidence="4">Golgi apparatus membrane</location>
        <topology evidence="4">Single-pass type II membrane protein</topology>
    </subcellularLocation>
</comment>
<protein>
    <recommendedName>
        <fullName evidence="4">Hexosyltransferase</fullName>
        <ecNumber evidence="4">2.4.1.-</ecNumber>
    </recommendedName>
</protein>
<feature type="transmembrane region" description="Helical" evidence="4">
    <location>
        <begin position="20"/>
        <end position="43"/>
    </location>
</feature>
<evidence type="ECO:0000256" key="1">
    <source>
        <dbReference type="ARBA" id="ARBA00004877"/>
    </source>
</evidence>
<feature type="coiled-coil region" evidence="5">
    <location>
        <begin position="220"/>
        <end position="247"/>
    </location>
</feature>
<evidence type="ECO:0000256" key="3">
    <source>
        <dbReference type="ARBA" id="ARBA00022676"/>
    </source>
</evidence>
<keyword evidence="3 4" id="KW-0808">Transferase</keyword>
<dbReference type="PANTHER" id="PTHR32116:SF105">
    <property type="entry name" value="HEXOSYLTRANSFERASE"/>
    <property type="match status" value="1"/>
</dbReference>
<dbReference type="SUPFAM" id="SSF53448">
    <property type="entry name" value="Nucleotide-diphospho-sugar transferases"/>
    <property type="match status" value="1"/>
</dbReference>
<comment type="caution">
    <text evidence="7">The sequence shown here is derived from an EMBL/GenBank/DDBJ whole genome shotgun (WGS) entry which is preliminary data.</text>
</comment>
<dbReference type="Gene3D" id="3.90.550.10">
    <property type="entry name" value="Spore Coat Polysaccharide Biosynthesis Protein SpsA, Chain A"/>
    <property type="match status" value="1"/>
</dbReference>